<feature type="signal peptide" evidence="1">
    <location>
        <begin position="1"/>
        <end position="29"/>
    </location>
</feature>
<reference evidence="2" key="1">
    <citation type="journal article" date="2020" name="Stud. Mycol.">
        <title>101 Dothideomycetes genomes: a test case for predicting lifestyles and emergence of pathogens.</title>
        <authorList>
            <person name="Haridas S."/>
            <person name="Albert R."/>
            <person name="Binder M."/>
            <person name="Bloem J."/>
            <person name="Labutti K."/>
            <person name="Salamov A."/>
            <person name="Andreopoulos B."/>
            <person name="Baker S."/>
            <person name="Barry K."/>
            <person name="Bills G."/>
            <person name="Bluhm B."/>
            <person name="Cannon C."/>
            <person name="Castanera R."/>
            <person name="Culley D."/>
            <person name="Daum C."/>
            <person name="Ezra D."/>
            <person name="Gonzalez J."/>
            <person name="Henrissat B."/>
            <person name="Kuo A."/>
            <person name="Liang C."/>
            <person name="Lipzen A."/>
            <person name="Lutzoni F."/>
            <person name="Magnuson J."/>
            <person name="Mondo S."/>
            <person name="Nolan M."/>
            <person name="Ohm R."/>
            <person name="Pangilinan J."/>
            <person name="Park H.-J."/>
            <person name="Ramirez L."/>
            <person name="Alfaro M."/>
            <person name="Sun H."/>
            <person name="Tritt A."/>
            <person name="Yoshinaga Y."/>
            <person name="Zwiers L.-H."/>
            <person name="Turgeon B."/>
            <person name="Goodwin S."/>
            <person name="Spatafora J."/>
            <person name="Crous P."/>
            <person name="Grigoriev I."/>
        </authorList>
    </citation>
    <scope>NUCLEOTIDE SEQUENCE</scope>
    <source>
        <strain evidence="2">CBS 113818</strain>
    </source>
</reference>
<name>A0A6A6ZFB5_9PLEO</name>
<dbReference type="OrthoDB" id="185373at2759"/>
<dbReference type="Proteomes" id="UP000799424">
    <property type="component" value="Unassembled WGS sequence"/>
</dbReference>
<organism evidence="2 3">
    <name type="scientific">Ophiobolus disseminans</name>
    <dbReference type="NCBI Taxonomy" id="1469910"/>
    <lineage>
        <taxon>Eukaryota</taxon>
        <taxon>Fungi</taxon>
        <taxon>Dikarya</taxon>
        <taxon>Ascomycota</taxon>
        <taxon>Pezizomycotina</taxon>
        <taxon>Dothideomycetes</taxon>
        <taxon>Pleosporomycetidae</taxon>
        <taxon>Pleosporales</taxon>
        <taxon>Pleosporineae</taxon>
        <taxon>Phaeosphaeriaceae</taxon>
        <taxon>Ophiobolus</taxon>
    </lineage>
</organism>
<dbReference type="AlphaFoldDB" id="A0A6A6ZFB5"/>
<evidence type="ECO:0000313" key="3">
    <source>
        <dbReference type="Proteomes" id="UP000799424"/>
    </source>
</evidence>
<proteinExistence type="predicted"/>
<evidence type="ECO:0000313" key="2">
    <source>
        <dbReference type="EMBL" id="KAF2818887.1"/>
    </source>
</evidence>
<dbReference type="EMBL" id="MU006248">
    <property type="protein sequence ID" value="KAF2818887.1"/>
    <property type="molecule type" value="Genomic_DNA"/>
</dbReference>
<keyword evidence="3" id="KW-1185">Reference proteome</keyword>
<feature type="chain" id="PRO_5025425284" evidence="1">
    <location>
        <begin position="30"/>
        <end position="49"/>
    </location>
</feature>
<accession>A0A6A6ZFB5</accession>
<protein>
    <submittedName>
        <fullName evidence="2">Uncharacterized protein</fullName>
    </submittedName>
</protein>
<gene>
    <name evidence="2" type="ORF">CC86DRAFT_460818</name>
</gene>
<evidence type="ECO:0000256" key="1">
    <source>
        <dbReference type="SAM" id="SignalP"/>
    </source>
</evidence>
<feature type="non-terminal residue" evidence="2">
    <location>
        <position position="1"/>
    </location>
</feature>
<keyword evidence="1" id="KW-0732">Signal</keyword>
<sequence>PLPRAHSVSAVLLLFYSFLIPFSLVTSVANHFEAACYLIEETPPTLRNL</sequence>